<accession>A0A811SK66</accession>
<dbReference type="PANTHER" id="PTHR31080:SF64">
    <property type="entry name" value="PLANT INVERTASE_PECTIN METHYLESTERASE INHIBITOR SUPERFAMILY PROTEIN"/>
    <property type="match status" value="1"/>
</dbReference>
<name>A0A811SK66_9POAL</name>
<evidence type="ECO:0000256" key="1">
    <source>
        <dbReference type="ARBA" id="ARBA00022729"/>
    </source>
</evidence>
<sequence>MAAPQPRAALTIHHLRRHLVLIVFSVAAAATRGASTSASTHTTAASSAPSAATESPSPAAASFLRARCATTLYPALCYDSLLPYASEVQENPARLARVAADVAAARLRALSARVNDILRHGGGGAETAPAEGEGGGGRPSEIAALRDCASTISAAASLARQSSAELTKLEPDAAAGTTSSSSSVAGGGMSSSRQARWEVSNAKTWLSAAMANEGTCADGLVEAGAAAASSSAGKEVTAGVAAVKQYTSNALALVNGIPV</sequence>
<dbReference type="AlphaFoldDB" id="A0A811SK66"/>
<feature type="chain" id="PRO_5033002704" description="Pectinesterase inhibitor domain-containing protein" evidence="3">
    <location>
        <begin position="34"/>
        <end position="259"/>
    </location>
</feature>
<dbReference type="OrthoDB" id="1430376at2759"/>
<dbReference type="InterPro" id="IPR051955">
    <property type="entry name" value="PME_Inhibitor"/>
</dbReference>
<evidence type="ECO:0000256" key="2">
    <source>
        <dbReference type="SAM" id="MobiDB-lite"/>
    </source>
</evidence>
<dbReference type="Gene3D" id="1.20.140.40">
    <property type="entry name" value="Invertase/pectin methylesterase inhibitor family protein"/>
    <property type="match status" value="1"/>
</dbReference>
<evidence type="ECO:0000256" key="3">
    <source>
        <dbReference type="SAM" id="SignalP"/>
    </source>
</evidence>
<keyword evidence="1 3" id="KW-0732">Signal</keyword>
<feature type="domain" description="Pectinesterase inhibitor" evidence="4">
    <location>
        <begin position="59"/>
        <end position="253"/>
    </location>
</feature>
<evidence type="ECO:0000313" key="6">
    <source>
        <dbReference type="Proteomes" id="UP000604825"/>
    </source>
</evidence>
<keyword evidence="6" id="KW-1185">Reference proteome</keyword>
<dbReference type="PANTHER" id="PTHR31080">
    <property type="entry name" value="PECTINESTERASE INHIBITOR-LIKE"/>
    <property type="match status" value="1"/>
</dbReference>
<organism evidence="5 6">
    <name type="scientific">Miscanthus lutarioriparius</name>
    <dbReference type="NCBI Taxonomy" id="422564"/>
    <lineage>
        <taxon>Eukaryota</taxon>
        <taxon>Viridiplantae</taxon>
        <taxon>Streptophyta</taxon>
        <taxon>Embryophyta</taxon>
        <taxon>Tracheophyta</taxon>
        <taxon>Spermatophyta</taxon>
        <taxon>Magnoliopsida</taxon>
        <taxon>Liliopsida</taxon>
        <taxon>Poales</taxon>
        <taxon>Poaceae</taxon>
        <taxon>PACMAD clade</taxon>
        <taxon>Panicoideae</taxon>
        <taxon>Andropogonodae</taxon>
        <taxon>Andropogoneae</taxon>
        <taxon>Saccharinae</taxon>
        <taxon>Miscanthus</taxon>
    </lineage>
</organism>
<reference evidence="5" key="1">
    <citation type="submission" date="2020-10" db="EMBL/GenBank/DDBJ databases">
        <authorList>
            <person name="Han B."/>
            <person name="Lu T."/>
            <person name="Zhao Q."/>
            <person name="Huang X."/>
            <person name="Zhao Y."/>
        </authorList>
    </citation>
    <scope>NUCLEOTIDE SEQUENCE</scope>
</reference>
<evidence type="ECO:0000259" key="4">
    <source>
        <dbReference type="SMART" id="SM00856"/>
    </source>
</evidence>
<dbReference type="Pfam" id="PF04043">
    <property type="entry name" value="PMEI"/>
    <property type="match status" value="1"/>
</dbReference>
<dbReference type="InterPro" id="IPR035513">
    <property type="entry name" value="Invertase/methylesterase_inhib"/>
</dbReference>
<gene>
    <name evidence="5" type="ORF">NCGR_LOCUS65424</name>
</gene>
<dbReference type="SMART" id="SM00856">
    <property type="entry name" value="PMEI"/>
    <property type="match status" value="1"/>
</dbReference>
<dbReference type="InterPro" id="IPR006501">
    <property type="entry name" value="Pectinesterase_inhib_dom"/>
</dbReference>
<dbReference type="CDD" id="cd15798">
    <property type="entry name" value="PMEI-like_3"/>
    <property type="match status" value="1"/>
</dbReference>
<proteinExistence type="predicted"/>
<dbReference type="EMBL" id="CAJGYO010000189">
    <property type="protein sequence ID" value="CAD6341326.1"/>
    <property type="molecule type" value="Genomic_DNA"/>
</dbReference>
<feature type="signal peptide" evidence="3">
    <location>
        <begin position="1"/>
        <end position="33"/>
    </location>
</feature>
<feature type="compositionally biased region" description="Low complexity" evidence="2">
    <location>
        <begin position="173"/>
        <end position="184"/>
    </location>
</feature>
<dbReference type="Proteomes" id="UP000604825">
    <property type="component" value="Unassembled WGS sequence"/>
</dbReference>
<feature type="region of interest" description="Disordered" evidence="2">
    <location>
        <begin position="169"/>
        <end position="192"/>
    </location>
</feature>
<feature type="region of interest" description="Disordered" evidence="2">
    <location>
        <begin position="35"/>
        <end position="56"/>
    </location>
</feature>
<dbReference type="GO" id="GO:0004857">
    <property type="term" value="F:enzyme inhibitor activity"/>
    <property type="evidence" value="ECO:0007669"/>
    <property type="project" value="InterPro"/>
</dbReference>
<evidence type="ECO:0000313" key="5">
    <source>
        <dbReference type="EMBL" id="CAD6341326.1"/>
    </source>
</evidence>
<protein>
    <recommendedName>
        <fullName evidence="4">Pectinesterase inhibitor domain-containing protein</fullName>
    </recommendedName>
</protein>
<comment type="caution">
    <text evidence="5">The sequence shown here is derived from an EMBL/GenBank/DDBJ whole genome shotgun (WGS) entry which is preliminary data.</text>
</comment>
<dbReference type="SUPFAM" id="SSF101148">
    <property type="entry name" value="Plant invertase/pectin methylesterase inhibitor"/>
    <property type="match status" value="1"/>
</dbReference>